<dbReference type="AlphaFoldDB" id="A0A0D7WYS6"/>
<dbReference type="Proteomes" id="UP000032534">
    <property type="component" value="Unassembled WGS sequence"/>
</dbReference>
<reference evidence="1 2" key="1">
    <citation type="submission" date="2014-11" db="EMBL/GenBank/DDBJ databases">
        <title>Draft Genome Sequences of Paenibacillus polymyxa NRRL B-30509 and Paenibacillus terrae NRRL B-30644, Strains from a Poultry Environment that Produce Tridecaptin A and Paenicidins.</title>
        <authorList>
            <person name="van Belkum M.J."/>
            <person name="Lohans C.T."/>
            <person name="Vederas J.C."/>
        </authorList>
    </citation>
    <scope>NUCLEOTIDE SEQUENCE [LARGE SCALE GENOMIC DNA]</scope>
    <source>
        <strain evidence="1 2">NRRL B-30644</strain>
    </source>
</reference>
<gene>
    <name evidence="1" type="ORF">QD47_20285</name>
</gene>
<sequence length="70" mass="8541">MKREELVNTNKEFHVYYCGPDEKYALRLNAFKEVILHEYDYNNHNIAKYLRDQGELQKIFNQFLQAQSRN</sequence>
<evidence type="ECO:0000313" key="1">
    <source>
        <dbReference type="EMBL" id="KJD43868.1"/>
    </source>
</evidence>
<dbReference type="PATRIC" id="fig|159743.3.peg.4506"/>
<evidence type="ECO:0000313" key="2">
    <source>
        <dbReference type="Proteomes" id="UP000032534"/>
    </source>
</evidence>
<proteinExistence type="predicted"/>
<dbReference type="RefSeq" id="WP_044647831.1">
    <property type="nucleotide sequence ID" value="NZ_JTHP01000047.1"/>
</dbReference>
<accession>A0A0D7WYS6</accession>
<organism evidence="1 2">
    <name type="scientific">Paenibacillus terrae</name>
    <dbReference type="NCBI Taxonomy" id="159743"/>
    <lineage>
        <taxon>Bacteria</taxon>
        <taxon>Bacillati</taxon>
        <taxon>Bacillota</taxon>
        <taxon>Bacilli</taxon>
        <taxon>Bacillales</taxon>
        <taxon>Paenibacillaceae</taxon>
        <taxon>Paenibacillus</taxon>
    </lineage>
</organism>
<dbReference type="EMBL" id="JTHP01000047">
    <property type="protein sequence ID" value="KJD43868.1"/>
    <property type="molecule type" value="Genomic_DNA"/>
</dbReference>
<name>A0A0D7WYS6_9BACL</name>
<protein>
    <submittedName>
        <fullName evidence="1">Uncharacterized protein</fullName>
    </submittedName>
</protein>
<keyword evidence="2" id="KW-1185">Reference proteome</keyword>
<comment type="caution">
    <text evidence="1">The sequence shown here is derived from an EMBL/GenBank/DDBJ whole genome shotgun (WGS) entry which is preliminary data.</text>
</comment>